<dbReference type="EMBL" id="SJPW01000003">
    <property type="protein sequence ID" value="TWU56691.1"/>
    <property type="molecule type" value="Genomic_DNA"/>
</dbReference>
<protein>
    <recommendedName>
        <fullName evidence="4">VWFA domain-containing protein</fullName>
    </recommendedName>
</protein>
<proteinExistence type="predicted"/>
<dbReference type="AlphaFoldDB" id="A0A5C6FAU9"/>
<feature type="compositionally biased region" description="Acidic residues" evidence="1">
    <location>
        <begin position="231"/>
        <end position="244"/>
    </location>
</feature>
<feature type="compositionally biased region" description="Basic and acidic residues" evidence="1">
    <location>
        <begin position="202"/>
        <end position="220"/>
    </location>
</feature>
<evidence type="ECO:0000313" key="3">
    <source>
        <dbReference type="Proteomes" id="UP000318288"/>
    </source>
</evidence>
<evidence type="ECO:0000313" key="2">
    <source>
        <dbReference type="EMBL" id="TWU56691.1"/>
    </source>
</evidence>
<comment type="caution">
    <text evidence="2">The sequence shown here is derived from an EMBL/GenBank/DDBJ whole genome shotgun (WGS) entry which is preliminary data.</text>
</comment>
<organism evidence="2 3">
    <name type="scientific">Rubripirellula tenax</name>
    <dbReference type="NCBI Taxonomy" id="2528015"/>
    <lineage>
        <taxon>Bacteria</taxon>
        <taxon>Pseudomonadati</taxon>
        <taxon>Planctomycetota</taxon>
        <taxon>Planctomycetia</taxon>
        <taxon>Pirellulales</taxon>
        <taxon>Pirellulaceae</taxon>
        <taxon>Rubripirellula</taxon>
    </lineage>
</organism>
<keyword evidence="3" id="KW-1185">Reference proteome</keyword>
<dbReference type="SUPFAM" id="SSF53300">
    <property type="entry name" value="vWA-like"/>
    <property type="match status" value="1"/>
</dbReference>
<accession>A0A5C6FAU9</accession>
<evidence type="ECO:0000256" key="1">
    <source>
        <dbReference type="SAM" id="MobiDB-lite"/>
    </source>
</evidence>
<sequence>MISPSIPEYSRAIVRPFSYSGATFVSHQPENNRMSKDSDHPTAGPPEDADENLRRLLELQLVKIRCEASAARLDAQAAEIELMMRKMRGTQPTNKSTEPRFEGPKHVIHRVDTAQSQPMSAPKRFSTWDEVHAAQQRFKSVAFRSPSPAPISLTPISPTPISPTPFTRFDSAGHAVPRPRFLDLDSGESTEAPLPEVDEDVCTERPGVEADPEPKKRFIGEETSAPLASVDLEDVQIDEDDDEAEHASKRRRPSAIVFSAVMHVVALLVLAGIGLKTHTPKDQVALSASATSASETAIENFEIETSEAVPETEVADPMASDTEFEISPIGELAVTQFSPDAAPTAPTSMASLSSSASSAASAMSMKSVSNKKMEFCGVEGGGNHFVYLVDSSGSMHEAFDSAIEALLGSIDLLTPDQRFYVIVYDKKPDYMRLSDPNVDEPRSVFATDENKQALKRWVRRVTRDLGWAPYEPVKFALEMRPDVIFLLSDGEFTQKFEDMLAEENVVTNLFGDSKPISIIHTIAYHSKVGESGMKRIAKQHGGQFRYVPKP</sequence>
<feature type="region of interest" description="Disordered" evidence="1">
    <location>
        <begin position="144"/>
        <end position="251"/>
    </location>
</feature>
<dbReference type="CDD" id="cd00198">
    <property type="entry name" value="vWFA"/>
    <property type="match status" value="1"/>
</dbReference>
<dbReference type="Proteomes" id="UP000318288">
    <property type="component" value="Unassembled WGS sequence"/>
</dbReference>
<evidence type="ECO:0008006" key="4">
    <source>
        <dbReference type="Google" id="ProtNLM"/>
    </source>
</evidence>
<dbReference type="InterPro" id="IPR036465">
    <property type="entry name" value="vWFA_dom_sf"/>
</dbReference>
<feature type="region of interest" description="Disordered" evidence="1">
    <location>
        <begin position="24"/>
        <end position="49"/>
    </location>
</feature>
<name>A0A5C6FAU9_9BACT</name>
<reference evidence="2 3" key="1">
    <citation type="submission" date="2019-02" db="EMBL/GenBank/DDBJ databases">
        <title>Deep-cultivation of Planctomycetes and their phenomic and genomic characterization uncovers novel biology.</title>
        <authorList>
            <person name="Wiegand S."/>
            <person name="Jogler M."/>
            <person name="Boedeker C."/>
            <person name="Pinto D."/>
            <person name="Vollmers J."/>
            <person name="Rivas-Marin E."/>
            <person name="Kohn T."/>
            <person name="Peeters S.H."/>
            <person name="Heuer A."/>
            <person name="Rast P."/>
            <person name="Oberbeckmann S."/>
            <person name="Bunk B."/>
            <person name="Jeske O."/>
            <person name="Meyerdierks A."/>
            <person name="Storesund J.E."/>
            <person name="Kallscheuer N."/>
            <person name="Luecker S."/>
            <person name="Lage O.M."/>
            <person name="Pohl T."/>
            <person name="Merkel B.J."/>
            <person name="Hornburger P."/>
            <person name="Mueller R.-W."/>
            <person name="Bruemmer F."/>
            <person name="Labrenz M."/>
            <person name="Spormann A.M."/>
            <person name="Op Den Camp H."/>
            <person name="Overmann J."/>
            <person name="Amann R."/>
            <person name="Jetten M.S.M."/>
            <person name="Mascher T."/>
            <person name="Medema M.H."/>
            <person name="Devos D.P."/>
            <person name="Kaster A.-K."/>
            <person name="Ovreas L."/>
            <person name="Rohde M."/>
            <person name="Galperin M.Y."/>
            <person name="Jogler C."/>
        </authorList>
    </citation>
    <scope>NUCLEOTIDE SEQUENCE [LARGE SCALE GENOMIC DNA]</scope>
    <source>
        <strain evidence="2 3">Poly51</strain>
    </source>
</reference>
<dbReference type="Gene3D" id="3.40.50.410">
    <property type="entry name" value="von Willebrand factor, type A domain"/>
    <property type="match status" value="1"/>
</dbReference>
<gene>
    <name evidence="2" type="ORF">Poly51_26080</name>
</gene>